<organism evidence="2">
    <name type="scientific">mine drainage metagenome</name>
    <dbReference type="NCBI Taxonomy" id="410659"/>
    <lineage>
        <taxon>unclassified sequences</taxon>
        <taxon>metagenomes</taxon>
        <taxon>ecological metagenomes</taxon>
    </lineage>
</organism>
<dbReference type="InterPro" id="IPR019734">
    <property type="entry name" value="TPR_rpt"/>
</dbReference>
<evidence type="ECO:0000256" key="1">
    <source>
        <dbReference type="SAM" id="MobiDB-lite"/>
    </source>
</evidence>
<accession>T0ZTN1</accession>
<reference evidence="2" key="1">
    <citation type="submission" date="2013-08" db="EMBL/GenBank/DDBJ databases">
        <authorList>
            <person name="Mendez C."/>
            <person name="Richter M."/>
            <person name="Ferrer M."/>
            <person name="Sanchez J."/>
        </authorList>
    </citation>
    <scope>NUCLEOTIDE SEQUENCE</scope>
</reference>
<dbReference type="SUPFAM" id="SSF48452">
    <property type="entry name" value="TPR-like"/>
    <property type="match status" value="1"/>
</dbReference>
<feature type="non-terminal residue" evidence="2">
    <location>
        <position position="188"/>
    </location>
</feature>
<dbReference type="AlphaFoldDB" id="T0ZTN1"/>
<feature type="compositionally biased region" description="Low complexity" evidence="1">
    <location>
        <begin position="63"/>
        <end position="73"/>
    </location>
</feature>
<protein>
    <submittedName>
        <fullName evidence="2">Uncharacterized protein</fullName>
    </submittedName>
</protein>
<sequence>MSGASAGLARAGLAALLCAAALSSCALVGPPYASTHPNIDSGARGGVLPHSSGAPQIDPLDNSGGSSPQQPGSADSFGAAPQTLPQYALGPAARALLADAHQQEHRRDYGLAAETLERALSIEPRNPRVWLEFAEESLAAGDAAQANGMARKALYLAAGNPSVQASAWGVIAATLRAEGQTRRLSRPS</sequence>
<dbReference type="InterPro" id="IPR011990">
    <property type="entry name" value="TPR-like_helical_dom_sf"/>
</dbReference>
<name>T0ZTN1_9ZZZZ</name>
<gene>
    <name evidence="2" type="ORF">B2A_13280</name>
</gene>
<comment type="caution">
    <text evidence="2">The sequence shown here is derived from an EMBL/GenBank/DDBJ whole genome shotgun (WGS) entry which is preliminary data.</text>
</comment>
<dbReference type="Gene3D" id="1.25.40.10">
    <property type="entry name" value="Tetratricopeptide repeat domain"/>
    <property type="match status" value="1"/>
</dbReference>
<feature type="region of interest" description="Disordered" evidence="1">
    <location>
        <begin position="39"/>
        <end position="81"/>
    </location>
</feature>
<proteinExistence type="predicted"/>
<dbReference type="EMBL" id="AUZZ01009606">
    <property type="protein sequence ID" value="EQD33205.1"/>
    <property type="molecule type" value="Genomic_DNA"/>
</dbReference>
<dbReference type="PROSITE" id="PS50005">
    <property type="entry name" value="TPR"/>
    <property type="match status" value="1"/>
</dbReference>
<reference evidence="2" key="2">
    <citation type="journal article" date="2014" name="ISME J.">
        <title>Microbial stratification in low pH oxic and suboxic macroscopic growths along an acid mine drainage.</title>
        <authorList>
            <person name="Mendez-Garcia C."/>
            <person name="Mesa V."/>
            <person name="Sprenger R.R."/>
            <person name="Richter M."/>
            <person name="Diez M.S."/>
            <person name="Solano J."/>
            <person name="Bargiela R."/>
            <person name="Golyshina O.V."/>
            <person name="Manteca A."/>
            <person name="Ramos J.L."/>
            <person name="Gallego J.R."/>
            <person name="Llorente I."/>
            <person name="Martins Dos Santos V.A."/>
            <person name="Jensen O.N."/>
            <person name="Pelaez A.I."/>
            <person name="Sanchez J."/>
            <person name="Ferrer M."/>
        </authorList>
    </citation>
    <scope>NUCLEOTIDE SEQUENCE</scope>
</reference>
<evidence type="ECO:0000313" key="2">
    <source>
        <dbReference type="EMBL" id="EQD33205.1"/>
    </source>
</evidence>